<keyword evidence="1" id="KW-0812">Transmembrane</keyword>
<keyword evidence="1" id="KW-1133">Transmembrane helix</keyword>
<evidence type="ECO:0000313" key="3">
    <source>
        <dbReference type="Proteomes" id="UP000287233"/>
    </source>
</evidence>
<evidence type="ECO:0000313" key="2">
    <source>
        <dbReference type="EMBL" id="QAA77230.1"/>
    </source>
</evidence>
<name>A0A410FWE3_BIPS1</name>
<protein>
    <submittedName>
        <fullName evidence="2">Uncharacterized protein</fullName>
    </submittedName>
</protein>
<organism evidence="2 3">
    <name type="scientific">Bipolaricaulis sibiricus</name>
    <dbReference type="NCBI Taxonomy" id="2501609"/>
    <lineage>
        <taxon>Bacteria</taxon>
        <taxon>Candidatus Bipolaricaulota</taxon>
        <taxon>Candidatus Bipolaricaulia</taxon>
        <taxon>Candidatus Bipolaricaulales</taxon>
        <taxon>Candidatus Bipolaricaulaceae</taxon>
        <taxon>Candidatus Bipolaricaulis</taxon>
    </lineage>
</organism>
<gene>
    <name evidence="2" type="ORF">BIP78_1464</name>
</gene>
<reference evidence="3" key="1">
    <citation type="submission" date="2018-12" db="EMBL/GenBank/DDBJ databases">
        <title>Complete genome sequence of an uncultured bacterium of the candidate phylum Bipolaricaulota.</title>
        <authorList>
            <person name="Kadnikov V.V."/>
            <person name="Mardanov A.V."/>
            <person name="Beletsky A.V."/>
            <person name="Frank Y.A."/>
            <person name="Karnachuk O.V."/>
            <person name="Ravin N.V."/>
        </authorList>
    </citation>
    <scope>NUCLEOTIDE SEQUENCE [LARGE SCALE GENOMIC DNA]</scope>
</reference>
<dbReference type="KEGG" id="bih:BIP78_1464"/>
<sequence>MPYFLAIAAALLVIPAVGLGLVAVSLALAAGIIVFVCAVALGATGSVLHWILALTAMGVSWPAVQGWRRVVDQVRGVLVTVGLGTGRPRGD</sequence>
<dbReference type="AlphaFoldDB" id="A0A410FWE3"/>
<evidence type="ECO:0000256" key="1">
    <source>
        <dbReference type="SAM" id="Phobius"/>
    </source>
</evidence>
<proteinExistence type="predicted"/>
<dbReference type="EMBL" id="CP034928">
    <property type="protein sequence ID" value="QAA77230.1"/>
    <property type="molecule type" value="Genomic_DNA"/>
</dbReference>
<keyword evidence="1" id="KW-0472">Membrane</keyword>
<accession>A0A410FWE3</accession>
<dbReference type="Proteomes" id="UP000287233">
    <property type="component" value="Chromosome"/>
</dbReference>
<feature type="transmembrane region" description="Helical" evidence="1">
    <location>
        <begin position="28"/>
        <end position="52"/>
    </location>
</feature>